<dbReference type="EMBL" id="LN649229">
    <property type="protein sequence ID" value="CEI63897.1"/>
    <property type="molecule type" value="Genomic_DNA"/>
</dbReference>
<sequence>MHTILDHDVELPTHQSPQKEMEALDSVRQRIFGGGLRRFRWVPSEHIHLHRRGTDSAAGSK</sequence>
<name>A0A2L2THM1_9HYPO</name>
<dbReference type="AlphaFoldDB" id="A0A2L2THM1"/>
<keyword evidence="3" id="KW-1185">Reference proteome</keyword>
<evidence type="ECO:0000256" key="1">
    <source>
        <dbReference type="SAM" id="MobiDB-lite"/>
    </source>
</evidence>
<evidence type="ECO:0000313" key="2">
    <source>
        <dbReference type="EMBL" id="CEI63897.1"/>
    </source>
</evidence>
<reference evidence="3" key="1">
    <citation type="submission" date="2014-10" db="EMBL/GenBank/DDBJ databases">
        <authorList>
            <person name="King R."/>
        </authorList>
    </citation>
    <scope>NUCLEOTIDE SEQUENCE [LARGE SCALE GENOMIC DNA]</scope>
    <source>
        <strain evidence="3">A3/5</strain>
    </source>
</reference>
<accession>A0A2L2THM1</accession>
<organism evidence="2 3">
    <name type="scientific">Fusarium venenatum</name>
    <dbReference type="NCBI Taxonomy" id="56646"/>
    <lineage>
        <taxon>Eukaryota</taxon>
        <taxon>Fungi</taxon>
        <taxon>Dikarya</taxon>
        <taxon>Ascomycota</taxon>
        <taxon>Pezizomycotina</taxon>
        <taxon>Sordariomycetes</taxon>
        <taxon>Hypocreomycetidae</taxon>
        <taxon>Hypocreales</taxon>
        <taxon>Nectriaceae</taxon>
        <taxon>Fusarium</taxon>
    </lineage>
</organism>
<proteinExistence type="predicted"/>
<dbReference type="Proteomes" id="UP000245910">
    <property type="component" value="Chromosome I"/>
</dbReference>
<evidence type="ECO:0000313" key="3">
    <source>
        <dbReference type="Proteomes" id="UP000245910"/>
    </source>
</evidence>
<protein>
    <submittedName>
        <fullName evidence="2">Uncharacterized protein</fullName>
    </submittedName>
</protein>
<feature type="region of interest" description="Disordered" evidence="1">
    <location>
        <begin position="1"/>
        <end position="20"/>
    </location>
</feature>